<organism evidence="1 2">
    <name type="scientific">Dreissena polymorpha</name>
    <name type="common">Zebra mussel</name>
    <name type="synonym">Mytilus polymorpha</name>
    <dbReference type="NCBI Taxonomy" id="45954"/>
    <lineage>
        <taxon>Eukaryota</taxon>
        <taxon>Metazoa</taxon>
        <taxon>Spiralia</taxon>
        <taxon>Lophotrochozoa</taxon>
        <taxon>Mollusca</taxon>
        <taxon>Bivalvia</taxon>
        <taxon>Autobranchia</taxon>
        <taxon>Heteroconchia</taxon>
        <taxon>Euheterodonta</taxon>
        <taxon>Imparidentia</taxon>
        <taxon>Neoheterodontei</taxon>
        <taxon>Myida</taxon>
        <taxon>Dreissenoidea</taxon>
        <taxon>Dreissenidae</taxon>
        <taxon>Dreissena</taxon>
    </lineage>
</organism>
<accession>A0A9D4CG97</accession>
<evidence type="ECO:0000313" key="2">
    <source>
        <dbReference type="Proteomes" id="UP000828390"/>
    </source>
</evidence>
<keyword evidence="2" id="KW-1185">Reference proteome</keyword>
<name>A0A9D4CG97_DREPO</name>
<reference evidence="1" key="2">
    <citation type="submission" date="2020-11" db="EMBL/GenBank/DDBJ databases">
        <authorList>
            <person name="McCartney M.A."/>
            <person name="Auch B."/>
            <person name="Kono T."/>
            <person name="Mallez S."/>
            <person name="Becker A."/>
            <person name="Gohl D.M."/>
            <person name="Silverstein K.A.T."/>
            <person name="Koren S."/>
            <person name="Bechman K.B."/>
            <person name="Herman A."/>
            <person name="Abrahante J.E."/>
            <person name="Garbe J."/>
        </authorList>
    </citation>
    <scope>NUCLEOTIDE SEQUENCE</scope>
    <source>
        <strain evidence="1">Duluth1</strain>
        <tissue evidence="1">Whole animal</tissue>
    </source>
</reference>
<evidence type="ECO:0000313" key="1">
    <source>
        <dbReference type="EMBL" id="KAH3724154.1"/>
    </source>
</evidence>
<dbReference type="EMBL" id="JAIWYP010000012">
    <property type="protein sequence ID" value="KAH3724154.1"/>
    <property type="molecule type" value="Genomic_DNA"/>
</dbReference>
<protein>
    <submittedName>
        <fullName evidence="1">Uncharacterized protein</fullName>
    </submittedName>
</protein>
<dbReference type="AlphaFoldDB" id="A0A9D4CG97"/>
<sequence>MLGDFEDVPGPLSGNIVHLFPAHDPQRLTTFILLRSPSYKKETSMHTTSNCKSDGTMINNKIRVMCRDTSSGKQHEENNNQQIVIQIRVMDIFVEENNEETSMHTTSNCKSDGTMMNNKIRVMCRDTSSGKQHEENNNQQIVIQIRVMDIFVEENNEENNNQQIVIQIRVIDIFVEENNEAKIQIILSALTVLLSIVMKTASRTLFNYSAIFKQGNLHLEYVFSRVTSAQRVLITLLFSLWTYLISDILKGRQDESEVVTQEGLSYALEDVSYRMISSVNIFPETIRMFVHLPILNNRAEDISERTIKESSNTRH</sequence>
<comment type="caution">
    <text evidence="1">The sequence shown here is derived from an EMBL/GenBank/DDBJ whole genome shotgun (WGS) entry which is preliminary data.</text>
</comment>
<gene>
    <name evidence="1" type="ORF">DPMN_049964</name>
</gene>
<dbReference type="Proteomes" id="UP000828390">
    <property type="component" value="Unassembled WGS sequence"/>
</dbReference>
<proteinExistence type="predicted"/>
<reference evidence="1" key="1">
    <citation type="journal article" date="2019" name="bioRxiv">
        <title>The Genome of the Zebra Mussel, Dreissena polymorpha: A Resource for Invasive Species Research.</title>
        <authorList>
            <person name="McCartney M.A."/>
            <person name="Auch B."/>
            <person name="Kono T."/>
            <person name="Mallez S."/>
            <person name="Zhang Y."/>
            <person name="Obille A."/>
            <person name="Becker A."/>
            <person name="Abrahante J.E."/>
            <person name="Garbe J."/>
            <person name="Badalamenti J.P."/>
            <person name="Herman A."/>
            <person name="Mangelson H."/>
            <person name="Liachko I."/>
            <person name="Sullivan S."/>
            <person name="Sone E.D."/>
            <person name="Koren S."/>
            <person name="Silverstein K.A.T."/>
            <person name="Beckman K.B."/>
            <person name="Gohl D.M."/>
        </authorList>
    </citation>
    <scope>NUCLEOTIDE SEQUENCE</scope>
    <source>
        <strain evidence="1">Duluth1</strain>
        <tissue evidence="1">Whole animal</tissue>
    </source>
</reference>